<organism evidence="1 2">
    <name type="scientific">Edaphochlamys debaryana</name>
    <dbReference type="NCBI Taxonomy" id="47281"/>
    <lineage>
        <taxon>Eukaryota</taxon>
        <taxon>Viridiplantae</taxon>
        <taxon>Chlorophyta</taxon>
        <taxon>core chlorophytes</taxon>
        <taxon>Chlorophyceae</taxon>
        <taxon>CS clade</taxon>
        <taxon>Chlamydomonadales</taxon>
        <taxon>Chlamydomonadales incertae sedis</taxon>
        <taxon>Edaphochlamys</taxon>
    </lineage>
</organism>
<dbReference type="Proteomes" id="UP000612055">
    <property type="component" value="Unassembled WGS sequence"/>
</dbReference>
<protein>
    <submittedName>
        <fullName evidence="1">Uncharacterized protein</fullName>
    </submittedName>
</protein>
<accession>A0A835YAL2</accession>
<name>A0A835YAL2_9CHLO</name>
<evidence type="ECO:0000313" key="1">
    <source>
        <dbReference type="EMBL" id="KAG2494029.1"/>
    </source>
</evidence>
<evidence type="ECO:0000313" key="2">
    <source>
        <dbReference type="Proteomes" id="UP000612055"/>
    </source>
</evidence>
<gene>
    <name evidence="1" type="ORF">HYH03_007676</name>
</gene>
<sequence>MAHIPPAVVSVLKARWEADLKEASLCGDMLERLERRCMRGGMVPLISVVWKSSWSESRRNHWAVELLLRAMLARLAMRRQRGPKAAGTWVAPIMDFAVAPATLKKPPRGWDWCPHYYLPPIVPSQDWEEVGPLVGEPLMPKLS</sequence>
<comment type="caution">
    <text evidence="1">The sequence shown here is derived from an EMBL/GenBank/DDBJ whole genome shotgun (WGS) entry which is preliminary data.</text>
</comment>
<dbReference type="EMBL" id="JAEHOE010000033">
    <property type="protein sequence ID" value="KAG2494029.1"/>
    <property type="molecule type" value="Genomic_DNA"/>
</dbReference>
<proteinExistence type="predicted"/>
<keyword evidence="2" id="KW-1185">Reference proteome</keyword>
<dbReference type="AlphaFoldDB" id="A0A835YAL2"/>
<reference evidence="1" key="1">
    <citation type="journal article" date="2020" name="bioRxiv">
        <title>Comparative genomics of Chlamydomonas.</title>
        <authorList>
            <person name="Craig R.J."/>
            <person name="Hasan A.R."/>
            <person name="Ness R.W."/>
            <person name="Keightley P.D."/>
        </authorList>
    </citation>
    <scope>NUCLEOTIDE SEQUENCE</scope>
    <source>
        <strain evidence="1">CCAP 11/70</strain>
    </source>
</reference>